<comment type="caution">
    <text evidence="2">The sequence shown here is derived from an EMBL/GenBank/DDBJ whole genome shotgun (WGS) entry which is preliminary data.</text>
</comment>
<feature type="transmembrane region" description="Helical" evidence="1">
    <location>
        <begin position="43"/>
        <end position="63"/>
    </location>
</feature>
<dbReference type="Gene3D" id="3.90.190.10">
    <property type="entry name" value="Protein tyrosine phosphatase superfamily"/>
    <property type="match status" value="1"/>
</dbReference>
<evidence type="ECO:0000313" key="3">
    <source>
        <dbReference type="Proteomes" id="UP001275084"/>
    </source>
</evidence>
<name>A0AAJ0HGA9_9PEZI</name>
<dbReference type="SUPFAM" id="SSF52799">
    <property type="entry name" value="(Phosphotyrosine protein) phosphatases II"/>
    <property type="match status" value="1"/>
</dbReference>
<dbReference type="InterPro" id="IPR029021">
    <property type="entry name" value="Prot-tyrosine_phosphatase-like"/>
</dbReference>
<keyword evidence="3" id="KW-1185">Reference proteome</keyword>
<sequence length="69" mass="8016">KNIIIHFLETCDFIEKALARQDESTGNLDLEVQHLQQQPPVILIHYIIGASRSVTLMIAYLIWKHNMML</sequence>
<dbReference type="EMBL" id="JAUIQD010000005">
    <property type="protein sequence ID" value="KAK3350313.1"/>
    <property type="molecule type" value="Genomic_DNA"/>
</dbReference>
<dbReference type="Proteomes" id="UP001275084">
    <property type="component" value="Unassembled WGS sequence"/>
</dbReference>
<gene>
    <name evidence="2" type="ORF">B0T25DRAFT_459130</name>
</gene>
<reference evidence="2" key="2">
    <citation type="submission" date="2023-06" db="EMBL/GenBank/DDBJ databases">
        <authorList>
            <consortium name="Lawrence Berkeley National Laboratory"/>
            <person name="Haridas S."/>
            <person name="Hensen N."/>
            <person name="Bonometti L."/>
            <person name="Westerberg I."/>
            <person name="Brannstrom I.O."/>
            <person name="Guillou S."/>
            <person name="Cros-Aarteil S."/>
            <person name="Calhoun S."/>
            <person name="Kuo A."/>
            <person name="Mondo S."/>
            <person name="Pangilinan J."/>
            <person name="Riley R."/>
            <person name="Labutti K."/>
            <person name="Andreopoulos B."/>
            <person name="Lipzen A."/>
            <person name="Chen C."/>
            <person name="Yanf M."/>
            <person name="Daum C."/>
            <person name="Ng V."/>
            <person name="Clum A."/>
            <person name="Steindorff A."/>
            <person name="Ohm R."/>
            <person name="Martin F."/>
            <person name="Silar P."/>
            <person name="Natvig D."/>
            <person name="Lalanne C."/>
            <person name="Gautier V."/>
            <person name="Ament-Velasquez S.L."/>
            <person name="Kruys A."/>
            <person name="Hutchinson M.I."/>
            <person name="Powell A.J."/>
            <person name="Barry K."/>
            <person name="Miller A.N."/>
            <person name="Grigoriev I.V."/>
            <person name="Debuchy R."/>
            <person name="Gladieux P."/>
            <person name="Thoren M.H."/>
            <person name="Johannesson H."/>
        </authorList>
    </citation>
    <scope>NUCLEOTIDE SEQUENCE</scope>
    <source>
        <strain evidence="2">CBS 955.72</strain>
    </source>
</reference>
<keyword evidence="1" id="KW-0472">Membrane</keyword>
<protein>
    <submittedName>
        <fullName evidence="2">Uncharacterized protein</fullName>
    </submittedName>
</protein>
<keyword evidence="1" id="KW-0812">Transmembrane</keyword>
<organism evidence="2 3">
    <name type="scientific">Lasiosphaeria hispida</name>
    <dbReference type="NCBI Taxonomy" id="260671"/>
    <lineage>
        <taxon>Eukaryota</taxon>
        <taxon>Fungi</taxon>
        <taxon>Dikarya</taxon>
        <taxon>Ascomycota</taxon>
        <taxon>Pezizomycotina</taxon>
        <taxon>Sordariomycetes</taxon>
        <taxon>Sordariomycetidae</taxon>
        <taxon>Sordariales</taxon>
        <taxon>Lasiosphaeriaceae</taxon>
        <taxon>Lasiosphaeria</taxon>
    </lineage>
</organism>
<feature type="non-terminal residue" evidence="2">
    <location>
        <position position="1"/>
    </location>
</feature>
<keyword evidence="1" id="KW-1133">Transmembrane helix</keyword>
<dbReference type="AlphaFoldDB" id="A0AAJ0HGA9"/>
<evidence type="ECO:0000256" key="1">
    <source>
        <dbReference type="SAM" id="Phobius"/>
    </source>
</evidence>
<proteinExistence type="predicted"/>
<accession>A0AAJ0HGA9</accession>
<evidence type="ECO:0000313" key="2">
    <source>
        <dbReference type="EMBL" id="KAK3350313.1"/>
    </source>
</evidence>
<reference evidence="2" key="1">
    <citation type="journal article" date="2023" name="Mol. Phylogenet. Evol.">
        <title>Genome-scale phylogeny and comparative genomics of the fungal order Sordariales.</title>
        <authorList>
            <person name="Hensen N."/>
            <person name="Bonometti L."/>
            <person name="Westerberg I."/>
            <person name="Brannstrom I.O."/>
            <person name="Guillou S."/>
            <person name="Cros-Aarteil S."/>
            <person name="Calhoun S."/>
            <person name="Haridas S."/>
            <person name="Kuo A."/>
            <person name="Mondo S."/>
            <person name="Pangilinan J."/>
            <person name="Riley R."/>
            <person name="LaButti K."/>
            <person name="Andreopoulos B."/>
            <person name="Lipzen A."/>
            <person name="Chen C."/>
            <person name="Yan M."/>
            <person name="Daum C."/>
            <person name="Ng V."/>
            <person name="Clum A."/>
            <person name="Steindorff A."/>
            <person name="Ohm R.A."/>
            <person name="Martin F."/>
            <person name="Silar P."/>
            <person name="Natvig D.O."/>
            <person name="Lalanne C."/>
            <person name="Gautier V."/>
            <person name="Ament-Velasquez S.L."/>
            <person name="Kruys A."/>
            <person name="Hutchinson M.I."/>
            <person name="Powell A.J."/>
            <person name="Barry K."/>
            <person name="Miller A.N."/>
            <person name="Grigoriev I.V."/>
            <person name="Debuchy R."/>
            <person name="Gladieux P."/>
            <person name="Hiltunen Thoren M."/>
            <person name="Johannesson H."/>
        </authorList>
    </citation>
    <scope>NUCLEOTIDE SEQUENCE</scope>
    <source>
        <strain evidence="2">CBS 955.72</strain>
    </source>
</reference>